<comment type="function">
    <text evidence="18">Core subunit of the mitochondrial membrane respiratory chain NADH dehydrogenase (Complex I) which catalyzes electron transfer from NADH through the respiratory chain, using ubiquinone as an electron acceptor. Essential for the catalytic activity and assembly of complex I.</text>
</comment>
<evidence type="ECO:0000256" key="7">
    <source>
        <dbReference type="ARBA" id="ARBA00022660"/>
    </source>
</evidence>
<feature type="transmembrane region" description="Helical" evidence="18">
    <location>
        <begin position="59"/>
        <end position="81"/>
    </location>
</feature>
<keyword evidence="6" id="KW-0813">Transport</keyword>
<dbReference type="CTD" id="4536"/>
<evidence type="ECO:0000256" key="14">
    <source>
        <dbReference type="ARBA" id="ARBA00023075"/>
    </source>
</evidence>
<comment type="catalytic activity">
    <reaction evidence="17 18">
        <text>a ubiquinone + NADH + 5 H(+)(in) = a ubiquinol + NAD(+) + 4 H(+)(out)</text>
        <dbReference type="Rhea" id="RHEA:29091"/>
        <dbReference type="Rhea" id="RHEA-COMP:9565"/>
        <dbReference type="Rhea" id="RHEA-COMP:9566"/>
        <dbReference type="ChEBI" id="CHEBI:15378"/>
        <dbReference type="ChEBI" id="CHEBI:16389"/>
        <dbReference type="ChEBI" id="CHEBI:17976"/>
        <dbReference type="ChEBI" id="CHEBI:57540"/>
        <dbReference type="ChEBI" id="CHEBI:57945"/>
        <dbReference type="EC" id="7.1.1.2"/>
    </reaction>
</comment>
<keyword evidence="7 18" id="KW-0679">Respiratory chain</keyword>
<evidence type="ECO:0000256" key="12">
    <source>
        <dbReference type="ARBA" id="ARBA00022989"/>
    </source>
</evidence>
<dbReference type="AlphaFoldDB" id="A0A343W9W4"/>
<dbReference type="InterPro" id="IPR003917">
    <property type="entry name" value="NADH_UbQ_OxRdtase_chain2"/>
</dbReference>
<comment type="subcellular location">
    <subcellularLocation>
        <location evidence="2 18">Mitochondrion inner membrane</location>
        <topology evidence="2 18">Multi-pass membrane protein</topology>
    </subcellularLocation>
</comment>
<evidence type="ECO:0000256" key="10">
    <source>
        <dbReference type="ARBA" id="ARBA00022967"/>
    </source>
</evidence>
<dbReference type="GO" id="GO:0005743">
    <property type="term" value="C:mitochondrial inner membrane"/>
    <property type="evidence" value="ECO:0007669"/>
    <property type="project" value="UniProtKB-SubCell"/>
</dbReference>
<evidence type="ECO:0000259" key="19">
    <source>
        <dbReference type="Pfam" id="PF00361"/>
    </source>
</evidence>
<keyword evidence="12 18" id="KW-1133">Transmembrane helix</keyword>
<proteinExistence type="inferred from homology"/>
<evidence type="ECO:0000256" key="4">
    <source>
        <dbReference type="ARBA" id="ARBA00012944"/>
    </source>
</evidence>
<feature type="transmembrane region" description="Helical" evidence="18">
    <location>
        <begin position="7"/>
        <end position="27"/>
    </location>
</feature>
<protein>
    <recommendedName>
        <fullName evidence="5 18">NADH-ubiquinone oxidoreductase chain 2</fullName>
        <ecNumber evidence="4 18">7.1.1.2</ecNumber>
    </recommendedName>
</protein>
<feature type="transmembrane region" description="Helical" evidence="18">
    <location>
        <begin position="151"/>
        <end position="168"/>
    </location>
</feature>
<dbReference type="PANTHER" id="PTHR46552">
    <property type="entry name" value="NADH-UBIQUINONE OXIDOREDUCTASE CHAIN 2"/>
    <property type="match status" value="1"/>
</dbReference>
<organism evidence="20">
    <name type="scientific">Limbodessus palmulaoides</name>
    <dbReference type="NCBI Taxonomy" id="985783"/>
    <lineage>
        <taxon>Eukaryota</taxon>
        <taxon>Metazoa</taxon>
        <taxon>Ecdysozoa</taxon>
        <taxon>Arthropoda</taxon>
        <taxon>Hexapoda</taxon>
        <taxon>Insecta</taxon>
        <taxon>Pterygota</taxon>
        <taxon>Neoptera</taxon>
        <taxon>Endopterygota</taxon>
        <taxon>Coleoptera</taxon>
        <taxon>Adephaga</taxon>
        <taxon>Dytiscoidea</taxon>
        <taxon>Dytiscidae</taxon>
        <taxon>Hydroporinae</taxon>
        <taxon>Bidessini</taxon>
        <taxon>Limbodessus</taxon>
    </lineage>
</organism>
<evidence type="ECO:0000256" key="9">
    <source>
        <dbReference type="ARBA" id="ARBA00022792"/>
    </source>
</evidence>
<feature type="transmembrane region" description="Helical" evidence="18">
    <location>
        <begin position="93"/>
        <end position="115"/>
    </location>
</feature>
<keyword evidence="13 18" id="KW-0520">NAD</keyword>
<accession>A0A343W9W4</accession>
<keyword evidence="9 18" id="KW-0999">Mitochondrion inner membrane</keyword>
<dbReference type="RefSeq" id="YP_009485856.1">
    <property type="nucleotide sequence ID" value="NC_037749.1"/>
</dbReference>
<feature type="domain" description="NADH:quinone oxidoreductase/Mrp antiporter transmembrane" evidence="19">
    <location>
        <begin position="23"/>
        <end position="286"/>
    </location>
</feature>
<evidence type="ECO:0000256" key="11">
    <source>
        <dbReference type="ARBA" id="ARBA00022982"/>
    </source>
</evidence>
<evidence type="ECO:0000256" key="17">
    <source>
        <dbReference type="ARBA" id="ARBA00049551"/>
    </source>
</evidence>
<dbReference type="InterPro" id="IPR001750">
    <property type="entry name" value="ND/Mrp_TM"/>
</dbReference>
<keyword evidence="14 18" id="KW-0830">Ubiquinone</keyword>
<dbReference type="PRINTS" id="PR01436">
    <property type="entry name" value="NADHDHGNASE2"/>
</dbReference>
<geneLocation type="mitochondrion" evidence="20"/>
<evidence type="ECO:0000256" key="8">
    <source>
        <dbReference type="ARBA" id="ARBA00022692"/>
    </source>
</evidence>
<name>A0A343W9W4_9DYTI</name>
<dbReference type="GeneID" id="36938278"/>
<evidence type="ECO:0000256" key="18">
    <source>
        <dbReference type="RuleBase" id="RU003403"/>
    </source>
</evidence>
<feature type="transmembrane region" description="Helical" evidence="18">
    <location>
        <begin position="197"/>
        <end position="217"/>
    </location>
</feature>
<keyword evidence="15 18" id="KW-0496">Mitochondrion</keyword>
<evidence type="ECO:0000256" key="6">
    <source>
        <dbReference type="ARBA" id="ARBA00022448"/>
    </source>
</evidence>
<dbReference type="InterPro" id="IPR050175">
    <property type="entry name" value="Complex_I_Subunit_2"/>
</dbReference>
<comment type="function">
    <text evidence="1">Core subunit of the mitochondrial membrane respiratory chain NADH dehydrogenase (Complex I) that is believed to belong to the minimal assembly required for catalysis. Complex I functions in the transfer of electrons from NADH to the respiratory chain. The immediate electron acceptor for the enzyme is believed to be ubiquinone.</text>
</comment>
<dbReference type="GO" id="GO:0008137">
    <property type="term" value="F:NADH dehydrogenase (ubiquinone) activity"/>
    <property type="evidence" value="ECO:0007669"/>
    <property type="project" value="UniProtKB-EC"/>
</dbReference>
<evidence type="ECO:0000256" key="1">
    <source>
        <dbReference type="ARBA" id="ARBA00003257"/>
    </source>
</evidence>
<dbReference type="EC" id="7.1.1.2" evidence="4 18"/>
<evidence type="ECO:0000256" key="16">
    <source>
        <dbReference type="ARBA" id="ARBA00023136"/>
    </source>
</evidence>
<dbReference type="Pfam" id="PF00361">
    <property type="entry name" value="Proton_antipo_M"/>
    <property type="match status" value="1"/>
</dbReference>
<evidence type="ECO:0000256" key="3">
    <source>
        <dbReference type="ARBA" id="ARBA00007012"/>
    </source>
</evidence>
<evidence type="ECO:0000313" key="20">
    <source>
        <dbReference type="EMBL" id="AVZ66429.1"/>
    </source>
</evidence>
<sequence length="341" mass="39983">MTYIYKLMFMLTLVMGTMITISSKTWLGTWMGLELNLLSFIPIISMKNNPYSSESSIKYFIIQAIASSILLMTIIILMMKSKLISESFMMNKSIYMIMNSTMCLKLGSAPFHFWFPEIIEGMNWMNSMILMTWQKIAPMIIMMYTLKSNSFLYLTILMSTFIGSIGGLNQTSLRKILAFSSINHMGWMFSSMSISEMIWLMYFSIYSLISISIILMFNQMKMFLLKQMFLMYKSNKMTNFLMSMNLLSLGGLPPFLGFLPKWMVIQNLSFNMFILTMFMIMMTLITLFFYIRIIYSNILLKNNELMFFPINNNFKLNNKTNFFSFISIFGLILYTLIMNFM</sequence>
<keyword evidence="10 18" id="KW-1278">Translocase</keyword>
<gene>
    <name evidence="20" type="primary">ND2</name>
</gene>
<feature type="transmembrane region" description="Helical" evidence="18">
    <location>
        <begin position="322"/>
        <end position="340"/>
    </location>
</feature>
<keyword evidence="11 18" id="KW-0249">Electron transport</keyword>
<dbReference type="GO" id="GO:0006120">
    <property type="term" value="P:mitochondrial electron transport, NADH to ubiquinone"/>
    <property type="evidence" value="ECO:0007669"/>
    <property type="project" value="InterPro"/>
</dbReference>
<reference evidence="20" key="1">
    <citation type="journal article" date="2018" name="Aust. J. Zool.">
        <title>The complete mitochondrial genomes of subterranean dytiscid diving beetles (Limbodessus and Paroster) from calcrete aquifers of Western Australia.</title>
        <authorList>
            <person name="Hyde J."/>
            <person name="Cooper S.J.B."/>
            <person name="Munguia P."/>
            <person name="Humphreys W.F."/>
            <person name="Austin A.D."/>
        </authorList>
    </citation>
    <scope>NUCLEOTIDE SEQUENCE</scope>
</reference>
<feature type="transmembrane region" description="Helical" evidence="18">
    <location>
        <begin position="238"/>
        <end position="256"/>
    </location>
</feature>
<evidence type="ECO:0000256" key="15">
    <source>
        <dbReference type="ARBA" id="ARBA00023128"/>
    </source>
</evidence>
<keyword evidence="16 18" id="KW-0472">Membrane</keyword>
<keyword evidence="8 18" id="KW-0812">Transmembrane</keyword>
<feature type="transmembrane region" description="Helical" evidence="18">
    <location>
        <begin position="268"/>
        <end position="291"/>
    </location>
</feature>
<dbReference type="EMBL" id="MG912994">
    <property type="protein sequence ID" value="AVZ66429.1"/>
    <property type="molecule type" value="Genomic_DNA"/>
</dbReference>
<evidence type="ECO:0000256" key="13">
    <source>
        <dbReference type="ARBA" id="ARBA00023027"/>
    </source>
</evidence>
<comment type="similarity">
    <text evidence="3 18">Belongs to the complex I subunit 2 family.</text>
</comment>
<evidence type="ECO:0000256" key="2">
    <source>
        <dbReference type="ARBA" id="ARBA00004448"/>
    </source>
</evidence>
<dbReference type="PANTHER" id="PTHR46552:SF1">
    <property type="entry name" value="NADH-UBIQUINONE OXIDOREDUCTASE CHAIN 2"/>
    <property type="match status" value="1"/>
</dbReference>
<evidence type="ECO:0000256" key="5">
    <source>
        <dbReference type="ARBA" id="ARBA00021008"/>
    </source>
</evidence>